<dbReference type="Gene3D" id="1.10.287.310">
    <property type="match status" value="1"/>
</dbReference>
<evidence type="ECO:0000256" key="5">
    <source>
        <dbReference type="HAMAP-Rule" id="MF_00374"/>
    </source>
</evidence>
<evidence type="ECO:0000313" key="6">
    <source>
        <dbReference type="EMBL" id="MBD3867759.1"/>
    </source>
</evidence>
<reference evidence="6 7" key="1">
    <citation type="submission" date="2020-08" db="EMBL/GenBank/DDBJ databases">
        <title>Acidobacteriota in marine sediments use diverse sulfur dissimilation pathways.</title>
        <authorList>
            <person name="Wasmund K."/>
        </authorList>
    </citation>
    <scope>NUCLEOTIDE SEQUENCE [LARGE SCALE GENOMIC DNA]</scope>
    <source>
        <strain evidence="6">MAG AM4</strain>
    </source>
</reference>
<dbReference type="InterPro" id="IPR036049">
    <property type="entry name" value="Ribosomal_uL29_sf"/>
</dbReference>
<dbReference type="GO" id="GO:0022625">
    <property type="term" value="C:cytosolic large ribosomal subunit"/>
    <property type="evidence" value="ECO:0007669"/>
    <property type="project" value="TreeGrafter"/>
</dbReference>
<protein>
    <recommendedName>
        <fullName evidence="4 5">Large ribosomal subunit protein uL29</fullName>
    </recommendedName>
</protein>
<dbReference type="HAMAP" id="MF_00374">
    <property type="entry name" value="Ribosomal_uL29"/>
    <property type="match status" value="1"/>
</dbReference>
<dbReference type="PANTHER" id="PTHR10916:SF0">
    <property type="entry name" value="LARGE RIBOSOMAL SUBUNIT PROTEIN UL29C"/>
    <property type="match status" value="1"/>
</dbReference>
<accession>A0A8J6Y210</accession>
<keyword evidence="2 5" id="KW-0689">Ribosomal protein</keyword>
<evidence type="ECO:0000256" key="3">
    <source>
        <dbReference type="ARBA" id="ARBA00023274"/>
    </source>
</evidence>
<evidence type="ECO:0000256" key="2">
    <source>
        <dbReference type="ARBA" id="ARBA00022980"/>
    </source>
</evidence>
<dbReference type="NCBIfam" id="TIGR00012">
    <property type="entry name" value="L29"/>
    <property type="match status" value="1"/>
</dbReference>
<comment type="similarity">
    <text evidence="1 5">Belongs to the universal ribosomal protein uL29 family.</text>
</comment>
<dbReference type="EMBL" id="JACXWD010000015">
    <property type="protein sequence ID" value="MBD3867759.1"/>
    <property type="molecule type" value="Genomic_DNA"/>
</dbReference>
<name>A0A8J6Y210_9BACT</name>
<organism evidence="6 7">
    <name type="scientific">Candidatus Polarisedimenticola svalbardensis</name>
    <dbReference type="NCBI Taxonomy" id="2886004"/>
    <lineage>
        <taxon>Bacteria</taxon>
        <taxon>Pseudomonadati</taxon>
        <taxon>Acidobacteriota</taxon>
        <taxon>Candidatus Polarisedimenticolia</taxon>
        <taxon>Candidatus Polarisedimenticolales</taxon>
        <taxon>Candidatus Polarisedimenticolaceae</taxon>
        <taxon>Candidatus Polarisedimenticola</taxon>
    </lineage>
</organism>
<evidence type="ECO:0000313" key="7">
    <source>
        <dbReference type="Proteomes" id="UP000648239"/>
    </source>
</evidence>
<dbReference type="CDD" id="cd00427">
    <property type="entry name" value="Ribosomal_L29_HIP"/>
    <property type="match status" value="1"/>
</dbReference>
<comment type="caution">
    <text evidence="6">The sequence shown here is derived from an EMBL/GenBank/DDBJ whole genome shotgun (WGS) entry which is preliminary data.</text>
</comment>
<sequence length="67" mass="8060">MAADISKLREMSVEELDKEERNLRMEVWKLRVQQGTGQLSNFRKVRQTRKELARVMTIRKERELARS</sequence>
<dbReference type="InterPro" id="IPR001854">
    <property type="entry name" value="Ribosomal_uL29"/>
</dbReference>
<evidence type="ECO:0000256" key="1">
    <source>
        <dbReference type="ARBA" id="ARBA00009254"/>
    </source>
</evidence>
<gene>
    <name evidence="5" type="primary">rpmC</name>
    <name evidence="6" type="ORF">IFK94_06520</name>
</gene>
<dbReference type="SUPFAM" id="SSF46561">
    <property type="entry name" value="Ribosomal protein L29 (L29p)"/>
    <property type="match status" value="1"/>
</dbReference>
<dbReference type="InterPro" id="IPR050063">
    <property type="entry name" value="Ribosomal_protein_uL29"/>
</dbReference>
<dbReference type="GO" id="GO:0003735">
    <property type="term" value="F:structural constituent of ribosome"/>
    <property type="evidence" value="ECO:0007669"/>
    <property type="project" value="InterPro"/>
</dbReference>
<dbReference type="Pfam" id="PF00831">
    <property type="entry name" value="Ribosomal_L29"/>
    <property type="match status" value="1"/>
</dbReference>
<evidence type="ECO:0000256" key="4">
    <source>
        <dbReference type="ARBA" id="ARBA00035204"/>
    </source>
</evidence>
<keyword evidence="3 5" id="KW-0687">Ribonucleoprotein</keyword>
<dbReference type="GO" id="GO:0006412">
    <property type="term" value="P:translation"/>
    <property type="evidence" value="ECO:0007669"/>
    <property type="project" value="UniProtKB-UniRule"/>
</dbReference>
<dbReference type="AlphaFoldDB" id="A0A8J6Y210"/>
<dbReference type="Proteomes" id="UP000648239">
    <property type="component" value="Unassembled WGS sequence"/>
</dbReference>
<dbReference type="PANTHER" id="PTHR10916">
    <property type="entry name" value="60S RIBOSOMAL PROTEIN L35/50S RIBOSOMAL PROTEIN L29"/>
    <property type="match status" value="1"/>
</dbReference>
<proteinExistence type="inferred from homology"/>